<reference evidence="2" key="1">
    <citation type="submission" date="2023-06" db="EMBL/GenBank/DDBJ databases">
        <authorList>
            <person name="Delattre M."/>
        </authorList>
    </citation>
    <scope>NUCLEOTIDE SEQUENCE</scope>
    <source>
        <strain evidence="2">AF72</strain>
    </source>
</reference>
<name>A0AA36CWW3_9BILA</name>
<dbReference type="Proteomes" id="UP001177023">
    <property type="component" value="Unassembled WGS sequence"/>
</dbReference>
<dbReference type="EMBL" id="CATQJA010002647">
    <property type="protein sequence ID" value="CAJ0576853.1"/>
    <property type="molecule type" value="Genomic_DNA"/>
</dbReference>
<sequence>MLRYLVLISCSFAIAYSGACDEGASLGPKCKAFLNYLIPNLTAVFKPTEEVVCMINNDLGTCVPEGKTFAQCAAVLASKSGDYKNKLIATRADLLGTLTTFQNCLSNLKDGDYASFLKRTVIAGMSAILKAPYNKAILTKIKQMIQNGKSLAERTETACETGTAMTTNPLIVKVVKKVMSLTFKQSWQECIVPLMRPRDLISWEMRSIFFLAILLASTCATVQLSGQVKAFVQKLLNKVTTPKFFTVTDKLICDVGNDTATWAAQNCALSELIDNMSAKGSSYQNTLITTKASLANYLFTFIQCLSDCKDNGLTDFIKGTIGFALSNTLTKPYNTCVTQKMPAMISAGKTILQRQEQCSKCGVAAMTDDLITKVVKTTMQRTFVNTWTKCVRPLITCGMLNITQYIPTAGPEKTCLAKGPSKLWT</sequence>
<evidence type="ECO:0000313" key="2">
    <source>
        <dbReference type="EMBL" id="CAJ0576853.1"/>
    </source>
</evidence>
<protein>
    <submittedName>
        <fullName evidence="2">Uncharacterized protein</fullName>
    </submittedName>
</protein>
<organism evidence="2 3">
    <name type="scientific">Mesorhabditis spiculigera</name>
    <dbReference type="NCBI Taxonomy" id="96644"/>
    <lineage>
        <taxon>Eukaryota</taxon>
        <taxon>Metazoa</taxon>
        <taxon>Ecdysozoa</taxon>
        <taxon>Nematoda</taxon>
        <taxon>Chromadorea</taxon>
        <taxon>Rhabditida</taxon>
        <taxon>Rhabditina</taxon>
        <taxon>Rhabditomorpha</taxon>
        <taxon>Rhabditoidea</taxon>
        <taxon>Rhabditidae</taxon>
        <taxon>Mesorhabditinae</taxon>
        <taxon>Mesorhabditis</taxon>
    </lineage>
</organism>
<evidence type="ECO:0000256" key="1">
    <source>
        <dbReference type="SAM" id="SignalP"/>
    </source>
</evidence>
<gene>
    <name evidence="2" type="ORF">MSPICULIGERA_LOCUS15138</name>
</gene>
<keyword evidence="1" id="KW-0732">Signal</keyword>
<keyword evidence="3" id="KW-1185">Reference proteome</keyword>
<proteinExistence type="predicted"/>
<dbReference type="AlphaFoldDB" id="A0AA36CWW3"/>
<feature type="non-terminal residue" evidence="2">
    <location>
        <position position="425"/>
    </location>
</feature>
<feature type="signal peptide" evidence="1">
    <location>
        <begin position="1"/>
        <end position="17"/>
    </location>
</feature>
<feature type="chain" id="PRO_5041429260" evidence="1">
    <location>
        <begin position="18"/>
        <end position="425"/>
    </location>
</feature>
<accession>A0AA36CWW3</accession>
<evidence type="ECO:0000313" key="3">
    <source>
        <dbReference type="Proteomes" id="UP001177023"/>
    </source>
</evidence>
<comment type="caution">
    <text evidence="2">The sequence shown here is derived from an EMBL/GenBank/DDBJ whole genome shotgun (WGS) entry which is preliminary data.</text>
</comment>